<sequence>MKKLSAIALSAFFIAGTATAQKKDKKEDATLPSSSYAALQFRNVGPAVTSGRIADLKVHPNNPNEWLVAVASGNVFKTTNHGTTFTPVFDNYGSYSVACVEYAPSNPNTVWLGSGENNNQRSVAYGDGVYKSLDGGNTWKNMGLKNSEHIGNIIIHPENENIVWVAAYGPLWSKGGERGVYMTTDGGETWTQTLFVSENTGISEIAIDPSNPDILYAAAHQRRRHVYTYIGGGPESTLYKSTDGGKTWKESAKGLPTNDMGRLGIAVSPADPNVVYAIVEARYGKQGFYKSVNKGESWSKQSGHVTSGNYYQEIICDPYDVDKVFSMDTWLHHTEDGGKTFKRTGEKNKHVDNHTIWINPNNTDHWLVGCDGGIYETYNHAQDWKFYANLPVTQFYKVAVDNAEPFYYIYGGTQDNNSLGGPSQTINNAGILNSDWFITNGGDGFESAIDPVESNIVYAQSQYGWLVRYDKQSGEKIGIQPQPGKGEDAYRWNWDAPLLISPHDHKTLYFAANKLFKSTDRGNTWQTISPDLTQQIDRNQLPVMDQVWSMDAVMKNKSTTIYGNIVALDESPVQKGLLYVGTDDGLIQVSEDDGKNWTKISGIDGVPANTYVNQLFASKHDANTVYAIFNNHKNGDFKPYVFVSKNKGKSWTNISNNLPEKGSTYCMEQDHKNKDLLFVGTEFGAFFSTDAGANWNALKNGLPTIAVRDMDIQEREDDLVLASFGRGFYVLDDYALLRQLSTEQLNKTAHLFPIPKADLYVESNPLGLRGVGSQGAAMYVAENPAYGATFTLYLKNEYKTLKDERQATEKENEKNGAANSYPTLVELRAEKREEKVQLIWVITDANGNPVRRLFSAPKQGTQRMTWNLRLPSTNPIRLNKFKPGRYSNPDEGPLVSPGTYQVTVYLEDNGTITELVPTSNFEVKLLENQMLANPSQEENLAFAQRMMEINRKISGTASMYVENEERLKFIKAAIIQAPNADLNLLKEVNALEEMAEEIRIKMWGDRLKSSLEIETAPSIAGRVGTVNYQRYGTTAAPTTTQQMDIKIAEEEYTALRPTIETYMARVAALQEKLNAANIPYTKGNNKNFKAE</sequence>
<keyword evidence="4" id="KW-0675">Receptor</keyword>
<dbReference type="PANTHER" id="PTHR43739:SF5">
    <property type="entry name" value="EXO-ALPHA-SIALIDASE"/>
    <property type="match status" value="1"/>
</dbReference>
<dbReference type="Proteomes" id="UP000236454">
    <property type="component" value="Unassembled WGS sequence"/>
</dbReference>
<accession>A0A1I6XC54</accession>
<dbReference type="CDD" id="cd15482">
    <property type="entry name" value="Sialidase_non-viral"/>
    <property type="match status" value="2"/>
</dbReference>
<dbReference type="InterPro" id="IPR031778">
    <property type="entry name" value="Sortilin_N"/>
</dbReference>
<keyword evidence="2" id="KW-0732">Signal</keyword>
<dbReference type="Pfam" id="PF15902">
    <property type="entry name" value="Sortilin-Vps10"/>
    <property type="match status" value="2"/>
</dbReference>
<dbReference type="OrthoDB" id="9757809at2"/>
<evidence type="ECO:0000256" key="2">
    <source>
        <dbReference type="SAM" id="SignalP"/>
    </source>
</evidence>
<evidence type="ECO:0000313" key="5">
    <source>
        <dbReference type="Proteomes" id="UP000236454"/>
    </source>
</evidence>
<feature type="signal peptide" evidence="2">
    <location>
        <begin position="1"/>
        <end position="20"/>
    </location>
</feature>
<feature type="domain" description="Sortilin N-terminal" evidence="3">
    <location>
        <begin position="587"/>
        <end position="711"/>
    </location>
</feature>
<evidence type="ECO:0000313" key="4">
    <source>
        <dbReference type="EMBL" id="SFT35683.1"/>
    </source>
</evidence>
<dbReference type="EMBL" id="FPAS01000001">
    <property type="protein sequence ID" value="SFT35683.1"/>
    <property type="molecule type" value="Genomic_DNA"/>
</dbReference>
<dbReference type="STRING" id="477690.SAMN05216474_0077"/>
<feature type="domain" description="Sortilin N-terminal" evidence="3">
    <location>
        <begin position="129"/>
        <end position="250"/>
    </location>
</feature>
<dbReference type="SUPFAM" id="SSF110296">
    <property type="entry name" value="Oligoxyloglucan reducing end-specific cellobiohydrolase"/>
    <property type="match status" value="2"/>
</dbReference>
<dbReference type="PANTHER" id="PTHR43739">
    <property type="entry name" value="XYLOGLUCANASE (EUROFUNG)"/>
    <property type="match status" value="1"/>
</dbReference>
<dbReference type="InterPro" id="IPR052025">
    <property type="entry name" value="Xyloglucanase_GH74"/>
</dbReference>
<keyword evidence="1" id="KW-0677">Repeat</keyword>
<reference evidence="4 5" key="1">
    <citation type="submission" date="2016-10" db="EMBL/GenBank/DDBJ databases">
        <authorList>
            <person name="de Groot N.N."/>
        </authorList>
    </citation>
    <scope>NUCLEOTIDE SEQUENCE [LARGE SCALE GENOMIC DNA]</scope>
    <source>
        <strain evidence="4 5">CGMCC 1.7005</strain>
    </source>
</reference>
<evidence type="ECO:0000256" key="1">
    <source>
        <dbReference type="ARBA" id="ARBA00022737"/>
    </source>
</evidence>
<evidence type="ECO:0000259" key="3">
    <source>
        <dbReference type="Pfam" id="PF15902"/>
    </source>
</evidence>
<proteinExistence type="predicted"/>
<dbReference type="InterPro" id="IPR015943">
    <property type="entry name" value="WD40/YVTN_repeat-like_dom_sf"/>
</dbReference>
<gene>
    <name evidence="4" type="ORF">SAMN05216474_0077</name>
</gene>
<dbReference type="RefSeq" id="WP_090244976.1">
    <property type="nucleotide sequence ID" value="NZ_FPAS01000001.1"/>
</dbReference>
<dbReference type="GO" id="GO:0010411">
    <property type="term" value="P:xyloglucan metabolic process"/>
    <property type="evidence" value="ECO:0007669"/>
    <property type="project" value="TreeGrafter"/>
</dbReference>
<dbReference type="Gene3D" id="2.130.10.10">
    <property type="entry name" value="YVTN repeat-like/Quinoprotein amine dehydrogenase"/>
    <property type="match status" value="4"/>
</dbReference>
<name>A0A1I6XC54_9FLAO</name>
<dbReference type="AlphaFoldDB" id="A0A1I6XC54"/>
<protein>
    <submittedName>
        <fullName evidence="4">Sortilin, neurotensin receptor 3</fullName>
    </submittedName>
</protein>
<keyword evidence="5" id="KW-1185">Reference proteome</keyword>
<feature type="chain" id="PRO_5014996917" evidence="2">
    <location>
        <begin position="21"/>
        <end position="1091"/>
    </location>
</feature>
<organism evidence="4 5">
    <name type="scientific">Lishizhenia tianjinensis</name>
    <dbReference type="NCBI Taxonomy" id="477690"/>
    <lineage>
        <taxon>Bacteria</taxon>
        <taxon>Pseudomonadati</taxon>
        <taxon>Bacteroidota</taxon>
        <taxon>Flavobacteriia</taxon>
        <taxon>Flavobacteriales</taxon>
        <taxon>Crocinitomicaceae</taxon>
        <taxon>Lishizhenia</taxon>
    </lineage>
</organism>